<dbReference type="FunFam" id="3.80.10.10:FF:001023">
    <property type="entry name" value="Uncharacterized protein"/>
    <property type="match status" value="1"/>
</dbReference>
<feature type="signal peptide" evidence="4">
    <location>
        <begin position="1"/>
        <end position="16"/>
    </location>
</feature>
<gene>
    <name evidence="5" type="primary">LRIG3</name>
    <name evidence="5" type="ORF">BLAG_LOCUS18736</name>
</gene>
<dbReference type="OrthoDB" id="10029573at2759"/>
<evidence type="ECO:0000256" key="4">
    <source>
        <dbReference type="SAM" id="SignalP"/>
    </source>
</evidence>
<evidence type="ECO:0000256" key="3">
    <source>
        <dbReference type="SAM" id="MobiDB-lite"/>
    </source>
</evidence>
<proteinExistence type="predicted"/>
<feature type="compositionally biased region" description="Polar residues" evidence="3">
    <location>
        <begin position="493"/>
        <end position="502"/>
    </location>
</feature>
<dbReference type="EMBL" id="OV696689">
    <property type="protein sequence ID" value="CAH1264341.1"/>
    <property type="molecule type" value="Genomic_DNA"/>
</dbReference>
<keyword evidence="2" id="KW-0677">Repeat</keyword>
<sequence length="1087" mass="120316">MLFLLLLAAACAASNGPRIPQCKTAGWEECVPVTDKPGIKSIVTSGKHACVMCKALKKGDVSDSPFPFLAGAKGVAIRGYSFDVLSAKSLAPLGPSVIHTLALIDANITDVENNTFAGFSSLELSLDSNRLTNVKQTWFNGLEKLLTLILSNNHIKRIDPGSFIQLTRLNLLDLENNLLQVVDPAWLFGLKSTRYMNLGLNEINTISPDSLQQLQLNWLDLRGNDLSCLDGEVFRGQSYLSMLHVSSGVLSSIHDANPHELIWSLRRLTSVFRGSATMVGQVPKFLFCVRHSGVTQELSFGWMFDSLHNVPRNVELGAVNPGRTCVLYDNRSLTTISIQTPVVVLATGGSMTDNLVPNVREQCIQVWEYNRGISVAVGLGGTPTFRLVSLGKGNTTFEGVAMSFDQTQDRNALNTERECSQKHTNSTNSSHDNTKNITCILLTKDEYTDLFFTVPKVQSQTHITTTTYRTDTDHSSSPTHYSEHTEKVHTFSKPETSTLQVSNTPGLEVPPASDHVLISVVVSAVVSLSVVSLALLLWKLCPARSNREEESTTDDAHIWIIPPGIALPGLFRSASLPACPRKLTSDDAASCRSLPAVLQSIEPTYCEIPDDIAAAHRPLPGIPHIYTEILDDAISGAVRSASLPAVTCRLQGTAHDSASCRSLPAVALSLEPTYNEIPDGTALAKRPLPALPQTCWEIPYHDAAAQRPLPTQQHTYSEIPDDESGPMPFYADAADLSLHVVTNRRPHRRAFRDNTASSSRDRSGGFFATYGSAEETKAQSNDFYRKATEVKGLRSRRQLRTALVSQSADQGLRTYVNVTNAILSRGQNVTEAHIAFLTMHDSHQPWEISGDGTCITPRRASLPYVTLPNTYWQWEIPGDGTCNIPRPMSLPCVTLLNTYWPWEIPAEETRNTPQPASLPYVTLPNTYWPWEIPGEGTRNTPRRASLPYVTLPNTYWPWEIPGEGTRNTPRRSSLPCVTLPNTYWPWEIPGEGTRNTPRRASLPYVTLPNTYWPWEIPGEGTRYTPRRASLPYVTLPNTYWPWEIPGEGTRYTPRRASLPYVTLPNTYWPWEIPGEETCNLSRRTSLP</sequence>
<evidence type="ECO:0000256" key="1">
    <source>
        <dbReference type="ARBA" id="ARBA00022614"/>
    </source>
</evidence>
<dbReference type="InterPro" id="IPR003591">
    <property type="entry name" value="Leu-rich_rpt_typical-subtyp"/>
</dbReference>
<keyword evidence="1" id="KW-0433">Leucine-rich repeat</keyword>
<organism evidence="5 6">
    <name type="scientific">Branchiostoma lanceolatum</name>
    <name type="common">Common lancelet</name>
    <name type="synonym">Amphioxus lanceolatum</name>
    <dbReference type="NCBI Taxonomy" id="7740"/>
    <lineage>
        <taxon>Eukaryota</taxon>
        <taxon>Metazoa</taxon>
        <taxon>Chordata</taxon>
        <taxon>Cephalochordata</taxon>
        <taxon>Leptocardii</taxon>
        <taxon>Amphioxiformes</taxon>
        <taxon>Branchiostomatidae</taxon>
        <taxon>Branchiostoma</taxon>
    </lineage>
</organism>
<dbReference type="SMART" id="SM00369">
    <property type="entry name" value="LRR_TYP"/>
    <property type="match status" value="5"/>
</dbReference>
<dbReference type="Gene3D" id="3.80.10.10">
    <property type="entry name" value="Ribonuclease Inhibitor"/>
    <property type="match status" value="1"/>
</dbReference>
<dbReference type="InterPro" id="IPR032675">
    <property type="entry name" value="LRR_dom_sf"/>
</dbReference>
<dbReference type="Pfam" id="PF13855">
    <property type="entry name" value="LRR_8"/>
    <property type="match status" value="1"/>
</dbReference>
<evidence type="ECO:0000313" key="6">
    <source>
        <dbReference type="Proteomes" id="UP000838412"/>
    </source>
</evidence>
<feature type="chain" id="PRO_5035462813" evidence="4">
    <location>
        <begin position="17"/>
        <end position="1087"/>
    </location>
</feature>
<dbReference type="InterPro" id="IPR001611">
    <property type="entry name" value="Leu-rich_rpt"/>
</dbReference>
<reference evidence="5" key="1">
    <citation type="submission" date="2022-01" db="EMBL/GenBank/DDBJ databases">
        <authorList>
            <person name="Braso-Vives M."/>
        </authorList>
    </citation>
    <scope>NUCLEOTIDE SEQUENCE</scope>
</reference>
<evidence type="ECO:0000313" key="5">
    <source>
        <dbReference type="EMBL" id="CAH1264341.1"/>
    </source>
</evidence>
<evidence type="ECO:0000256" key="2">
    <source>
        <dbReference type="ARBA" id="ARBA00022737"/>
    </source>
</evidence>
<dbReference type="SUPFAM" id="SSF52058">
    <property type="entry name" value="L domain-like"/>
    <property type="match status" value="1"/>
</dbReference>
<dbReference type="AlphaFoldDB" id="A0A8J9ZYB0"/>
<dbReference type="Proteomes" id="UP000838412">
    <property type="component" value="Chromosome 4"/>
</dbReference>
<feature type="region of interest" description="Disordered" evidence="3">
    <location>
        <begin position="468"/>
        <end position="502"/>
    </location>
</feature>
<protein>
    <submittedName>
        <fullName evidence="5">LRIG3 protein</fullName>
    </submittedName>
</protein>
<dbReference type="PANTHER" id="PTHR24366">
    <property type="entry name" value="IG(IMMUNOGLOBULIN) AND LRR(LEUCINE RICH REPEAT) DOMAINS"/>
    <property type="match status" value="1"/>
</dbReference>
<keyword evidence="6" id="KW-1185">Reference proteome</keyword>
<accession>A0A8J9ZYB0</accession>
<keyword evidence="4" id="KW-0732">Signal</keyword>
<dbReference type="PROSITE" id="PS51450">
    <property type="entry name" value="LRR"/>
    <property type="match status" value="1"/>
</dbReference>
<name>A0A8J9ZYB0_BRALA</name>